<dbReference type="AlphaFoldDB" id="A0A1M6W0H9"/>
<dbReference type="InterPro" id="IPR045031">
    <property type="entry name" value="DHP_synth-like"/>
</dbReference>
<accession>A0A1M6W0H9</accession>
<dbReference type="InterPro" id="IPR000489">
    <property type="entry name" value="Pterin-binding_dom"/>
</dbReference>
<evidence type="ECO:0000256" key="2">
    <source>
        <dbReference type="ARBA" id="ARBA00001946"/>
    </source>
</evidence>
<evidence type="ECO:0000256" key="9">
    <source>
        <dbReference type="ARBA" id="ARBA00022842"/>
    </source>
</evidence>
<evidence type="ECO:0000256" key="11">
    <source>
        <dbReference type="ARBA" id="ARBA00030193"/>
    </source>
</evidence>
<dbReference type="SUPFAM" id="SSF51717">
    <property type="entry name" value="Dihydropteroate synthetase-like"/>
    <property type="match status" value="1"/>
</dbReference>
<reference evidence="15" key="1">
    <citation type="submission" date="2016-11" db="EMBL/GenBank/DDBJ databases">
        <authorList>
            <person name="Varghese N."/>
            <person name="Submissions S."/>
        </authorList>
    </citation>
    <scope>NUCLEOTIDE SEQUENCE [LARGE SCALE GENOMIC DNA]</scope>
    <source>
        <strain evidence="15">DSM 29327</strain>
    </source>
</reference>
<dbReference type="GO" id="GO:0046656">
    <property type="term" value="P:folic acid biosynthetic process"/>
    <property type="evidence" value="ECO:0007669"/>
    <property type="project" value="UniProtKB-KW"/>
</dbReference>
<evidence type="ECO:0000256" key="10">
    <source>
        <dbReference type="ARBA" id="ARBA00022909"/>
    </source>
</evidence>
<evidence type="ECO:0000256" key="3">
    <source>
        <dbReference type="ARBA" id="ARBA00004763"/>
    </source>
</evidence>
<dbReference type="PROSITE" id="PS00792">
    <property type="entry name" value="DHPS_1"/>
    <property type="match status" value="1"/>
</dbReference>
<dbReference type="Proteomes" id="UP000184191">
    <property type="component" value="Unassembled WGS sequence"/>
</dbReference>
<dbReference type="PANTHER" id="PTHR20941:SF1">
    <property type="entry name" value="FOLIC ACID SYNTHESIS PROTEIN FOL1"/>
    <property type="match status" value="1"/>
</dbReference>
<dbReference type="RefSeq" id="WP_073194723.1">
    <property type="nucleotide sequence ID" value="NZ_FRBN01000002.1"/>
</dbReference>
<dbReference type="GO" id="GO:0046654">
    <property type="term" value="P:tetrahydrofolate biosynthetic process"/>
    <property type="evidence" value="ECO:0007669"/>
    <property type="project" value="UniProtKB-UniPathway"/>
</dbReference>
<evidence type="ECO:0000313" key="14">
    <source>
        <dbReference type="EMBL" id="SHK87128.1"/>
    </source>
</evidence>
<evidence type="ECO:0000313" key="15">
    <source>
        <dbReference type="Proteomes" id="UP000184191"/>
    </source>
</evidence>
<dbReference type="UniPathway" id="UPA00077">
    <property type="reaction ID" value="UER00156"/>
</dbReference>
<evidence type="ECO:0000256" key="8">
    <source>
        <dbReference type="ARBA" id="ARBA00022723"/>
    </source>
</evidence>
<comment type="catalytic activity">
    <reaction evidence="1">
        <text>(7,8-dihydropterin-6-yl)methyl diphosphate + 4-aminobenzoate = 7,8-dihydropteroate + diphosphate</text>
        <dbReference type="Rhea" id="RHEA:19949"/>
        <dbReference type="ChEBI" id="CHEBI:17836"/>
        <dbReference type="ChEBI" id="CHEBI:17839"/>
        <dbReference type="ChEBI" id="CHEBI:33019"/>
        <dbReference type="ChEBI" id="CHEBI:72950"/>
        <dbReference type="EC" id="2.5.1.15"/>
    </reaction>
</comment>
<dbReference type="GO" id="GO:0004156">
    <property type="term" value="F:dihydropteroate synthase activity"/>
    <property type="evidence" value="ECO:0007669"/>
    <property type="project" value="UniProtKB-EC"/>
</dbReference>
<dbReference type="InterPro" id="IPR006390">
    <property type="entry name" value="DHP_synth_dom"/>
</dbReference>
<sequence length="341" mass="36006">MTSPYVRPIARTDHARPSGALRLAGGWCWFDTVEVLHRDAPSYLMPAADLPEDALERLTAPRAPLAGIGFDAPRIMGILNVTPDSFSDGGRHFDPAIAIAHARAMADQGAAMLDVGGESTRPGAAPVEIEDEIARTAPVIAAIRSEIATPISIDTRKAPVARAAHGAGADLINDVAGLTFDPDLAPYAARSGLPVCIMHAQGTPETMQRDPHYDNVVLDVYDWLAARIDALESLGIARAMIMTDPGIGFGKTQAHNLALLQNLSLFHGLGCPILLGASRKRFIGDLSQTPVAADRVPGSLAVAICGVAQGVQMLRVHDVTETRAALQLWQAATYGALTAPE</sequence>
<evidence type="ECO:0000256" key="4">
    <source>
        <dbReference type="ARBA" id="ARBA00009503"/>
    </source>
</evidence>
<evidence type="ECO:0000256" key="6">
    <source>
        <dbReference type="ARBA" id="ARBA00016919"/>
    </source>
</evidence>
<comment type="similarity">
    <text evidence="4 12">Belongs to the DHPS family.</text>
</comment>
<dbReference type="STRING" id="1054996.SAMN05444414_10234"/>
<comment type="function">
    <text evidence="12">Catalyzes the condensation of para-aminobenzoate (pABA) with 6-hydroxymethyl-7,8-dihydropterin diphosphate (DHPt-PP) to form 7,8-dihydropteroate (H2Pte), the immediate precursor of folate derivatives.</text>
</comment>
<dbReference type="GO" id="GO:0005829">
    <property type="term" value="C:cytosol"/>
    <property type="evidence" value="ECO:0007669"/>
    <property type="project" value="TreeGrafter"/>
</dbReference>
<name>A0A1M6W0H9_9RHOB</name>
<evidence type="ECO:0000256" key="1">
    <source>
        <dbReference type="ARBA" id="ARBA00000012"/>
    </source>
</evidence>
<evidence type="ECO:0000259" key="13">
    <source>
        <dbReference type="PROSITE" id="PS50972"/>
    </source>
</evidence>
<dbReference type="EC" id="2.5.1.15" evidence="5 12"/>
<keyword evidence="9 12" id="KW-0460">Magnesium</keyword>
<dbReference type="OrthoDB" id="9811744at2"/>
<keyword evidence="10 12" id="KW-0289">Folate biosynthesis</keyword>
<dbReference type="Gene3D" id="3.20.20.20">
    <property type="entry name" value="Dihydropteroate synthase-like"/>
    <property type="match status" value="1"/>
</dbReference>
<comment type="pathway">
    <text evidence="3 12">Cofactor biosynthesis; tetrahydrofolate biosynthesis; 7,8-dihydrofolate from 2-amino-4-hydroxy-6-hydroxymethyl-7,8-dihydropteridine diphosphate and 4-aminobenzoate: step 1/2.</text>
</comment>
<dbReference type="NCBIfam" id="TIGR01496">
    <property type="entry name" value="DHPS"/>
    <property type="match status" value="1"/>
</dbReference>
<evidence type="ECO:0000256" key="7">
    <source>
        <dbReference type="ARBA" id="ARBA00022679"/>
    </source>
</evidence>
<protein>
    <recommendedName>
        <fullName evidence="6 12">Dihydropteroate synthase</fullName>
        <shortName evidence="12">DHPS</shortName>
        <ecNumber evidence="5 12">2.5.1.15</ecNumber>
    </recommendedName>
    <alternativeName>
        <fullName evidence="11 12">Dihydropteroate pyrophosphorylase</fullName>
    </alternativeName>
</protein>
<dbReference type="PROSITE" id="PS50972">
    <property type="entry name" value="PTERIN_BINDING"/>
    <property type="match status" value="1"/>
</dbReference>
<dbReference type="GO" id="GO:0046872">
    <property type="term" value="F:metal ion binding"/>
    <property type="evidence" value="ECO:0007669"/>
    <property type="project" value="UniProtKB-KW"/>
</dbReference>
<dbReference type="FunFam" id="3.20.20.20:FF:000006">
    <property type="entry name" value="Dihydropteroate synthase"/>
    <property type="match status" value="1"/>
</dbReference>
<dbReference type="Pfam" id="PF00809">
    <property type="entry name" value="Pterin_bind"/>
    <property type="match status" value="1"/>
</dbReference>
<dbReference type="EMBL" id="FRBN01000002">
    <property type="protein sequence ID" value="SHK87128.1"/>
    <property type="molecule type" value="Genomic_DNA"/>
</dbReference>
<proteinExistence type="inferred from homology"/>
<comment type="cofactor">
    <cofactor evidence="2 12">
        <name>Mg(2+)</name>
        <dbReference type="ChEBI" id="CHEBI:18420"/>
    </cofactor>
</comment>
<feature type="domain" description="Pterin-binding" evidence="13">
    <location>
        <begin position="73"/>
        <end position="327"/>
    </location>
</feature>
<dbReference type="PANTHER" id="PTHR20941">
    <property type="entry name" value="FOLATE SYNTHESIS PROTEINS"/>
    <property type="match status" value="1"/>
</dbReference>
<keyword evidence="7 12" id="KW-0808">Transferase</keyword>
<organism evidence="14 15">
    <name type="scientific">Roseovarius marisflavi</name>
    <dbReference type="NCBI Taxonomy" id="1054996"/>
    <lineage>
        <taxon>Bacteria</taxon>
        <taxon>Pseudomonadati</taxon>
        <taxon>Pseudomonadota</taxon>
        <taxon>Alphaproteobacteria</taxon>
        <taxon>Rhodobacterales</taxon>
        <taxon>Roseobacteraceae</taxon>
        <taxon>Roseovarius</taxon>
    </lineage>
</organism>
<gene>
    <name evidence="14" type="ORF">SAMN05444414_10234</name>
</gene>
<dbReference type="InterPro" id="IPR011005">
    <property type="entry name" value="Dihydropteroate_synth-like_sf"/>
</dbReference>
<keyword evidence="8 12" id="KW-0479">Metal-binding</keyword>
<evidence type="ECO:0000256" key="5">
    <source>
        <dbReference type="ARBA" id="ARBA00012458"/>
    </source>
</evidence>
<dbReference type="CDD" id="cd00739">
    <property type="entry name" value="DHPS"/>
    <property type="match status" value="1"/>
</dbReference>
<evidence type="ECO:0000256" key="12">
    <source>
        <dbReference type="RuleBase" id="RU361205"/>
    </source>
</evidence>
<keyword evidence="15" id="KW-1185">Reference proteome</keyword>
<dbReference type="PROSITE" id="PS00793">
    <property type="entry name" value="DHPS_2"/>
    <property type="match status" value="1"/>
</dbReference>